<accession>A0A1H8WC18</accession>
<organism evidence="1 2">
    <name type="scientific">Halogranum amylolyticum</name>
    <dbReference type="NCBI Taxonomy" id="660520"/>
    <lineage>
        <taxon>Archaea</taxon>
        <taxon>Methanobacteriati</taxon>
        <taxon>Methanobacteriota</taxon>
        <taxon>Stenosarchaea group</taxon>
        <taxon>Halobacteria</taxon>
        <taxon>Halobacteriales</taxon>
        <taxon>Haloferacaceae</taxon>
    </lineage>
</organism>
<evidence type="ECO:0000313" key="2">
    <source>
        <dbReference type="Proteomes" id="UP000199126"/>
    </source>
</evidence>
<gene>
    <name evidence="1" type="ORF">SAMN04487948_1274</name>
</gene>
<dbReference type="Proteomes" id="UP000199126">
    <property type="component" value="Unassembled WGS sequence"/>
</dbReference>
<evidence type="ECO:0000313" key="1">
    <source>
        <dbReference type="EMBL" id="SEP25180.1"/>
    </source>
</evidence>
<keyword evidence="2" id="KW-1185">Reference proteome</keyword>
<dbReference type="EMBL" id="FODV01000027">
    <property type="protein sequence ID" value="SEP25180.1"/>
    <property type="molecule type" value="Genomic_DNA"/>
</dbReference>
<reference evidence="2" key="1">
    <citation type="submission" date="2016-10" db="EMBL/GenBank/DDBJ databases">
        <authorList>
            <person name="Varghese N."/>
            <person name="Submissions S."/>
        </authorList>
    </citation>
    <scope>NUCLEOTIDE SEQUENCE [LARGE SCALE GENOMIC DNA]</scope>
    <source>
        <strain evidence="2">CGMCC 1.10121</strain>
    </source>
</reference>
<sequence length="83" mass="9373">MTETPTQLTDWDGALGPQSDAEPLFYELKVDAKTVRLVGPSPGQSYQYDRDEFEALVADGEWLLANDDWENEVYVTEAGEQPY</sequence>
<protein>
    <submittedName>
        <fullName evidence="1">Uncharacterized protein</fullName>
    </submittedName>
</protein>
<dbReference type="OrthoDB" id="350621at2157"/>
<dbReference type="AlphaFoldDB" id="A0A1H8WC18"/>
<proteinExistence type="predicted"/>
<dbReference type="RefSeq" id="WP_139246776.1">
    <property type="nucleotide sequence ID" value="NZ_FODV01000027.1"/>
</dbReference>
<name>A0A1H8WC18_9EURY</name>